<dbReference type="AlphaFoldDB" id="A0A5C6UD91"/>
<evidence type="ECO:0000313" key="2">
    <source>
        <dbReference type="Proteomes" id="UP000321250"/>
    </source>
</evidence>
<dbReference type="Proteomes" id="UP000321250">
    <property type="component" value="Unassembled WGS sequence"/>
</dbReference>
<organism evidence="1 2">
    <name type="scientific">Sphingomonas ginsenosidivorax</name>
    <dbReference type="NCBI Taxonomy" id="862135"/>
    <lineage>
        <taxon>Bacteria</taxon>
        <taxon>Pseudomonadati</taxon>
        <taxon>Pseudomonadota</taxon>
        <taxon>Alphaproteobacteria</taxon>
        <taxon>Sphingomonadales</taxon>
        <taxon>Sphingomonadaceae</taxon>
        <taxon>Sphingomonas</taxon>
    </lineage>
</organism>
<protein>
    <submittedName>
        <fullName evidence="1">Uncharacterized protein</fullName>
    </submittedName>
</protein>
<name>A0A5C6UD91_9SPHN</name>
<keyword evidence="2" id="KW-1185">Reference proteome</keyword>
<reference evidence="1 2" key="1">
    <citation type="journal article" date="2013" name="Antonie Van Leeuwenhoek">
        <title>Sphingomonas ginsenosidivorax sp. nov., with the ability to transform ginsenosides.</title>
        <authorList>
            <person name="Jin X.F."/>
            <person name="Kim J.K."/>
            <person name="Liu Q.M."/>
            <person name="Kang M.S."/>
            <person name="He D."/>
            <person name="Jin F.X."/>
            <person name="Kim S.C."/>
            <person name="Im W.T."/>
        </authorList>
    </citation>
    <scope>NUCLEOTIDE SEQUENCE [LARGE SCALE GENOMIC DNA]</scope>
    <source>
        <strain evidence="1 2">KHI67</strain>
    </source>
</reference>
<sequence>MRWLVLALLLDGCGGPATSAADDSAGAQLEAAATRAGLVADPKGSIQGSWARDTDRLCVVESGSGASRIGVTVDYGEGQGCTASGTVSRSGDRLRVAFAGCRFEARFDGDRIRFPADLPTDCEKLCTGRASLAALSVDRLSDSRSEAGALRSAKGALLCGG</sequence>
<comment type="caution">
    <text evidence="1">The sequence shown here is derived from an EMBL/GenBank/DDBJ whole genome shotgun (WGS) entry which is preliminary data.</text>
</comment>
<dbReference type="EMBL" id="VOQR01000001">
    <property type="protein sequence ID" value="TXC70713.1"/>
    <property type="molecule type" value="Genomic_DNA"/>
</dbReference>
<accession>A0A5C6UD91</accession>
<dbReference type="OrthoDB" id="7448000at2"/>
<proteinExistence type="predicted"/>
<evidence type="ECO:0000313" key="1">
    <source>
        <dbReference type="EMBL" id="TXC70713.1"/>
    </source>
</evidence>
<dbReference type="RefSeq" id="WP_147081280.1">
    <property type="nucleotide sequence ID" value="NZ_VOQR01000001.1"/>
</dbReference>
<gene>
    <name evidence="1" type="ORF">FSB78_07010</name>
</gene>